<dbReference type="PANTHER" id="PTHR42852:SF6">
    <property type="entry name" value="THIOL:DISULFIDE INTERCHANGE PROTEIN DSBE"/>
    <property type="match status" value="1"/>
</dbReference>
<reference evidence="6 7" key="1">
    <citation type="submission" date="2017-12" db="EMBL/GenBank/DDBJ databases">
        <title>Genomic Encyclopedia of Type Strains, Phase III (KMG-III): the genomes of soil and plant-associated and newly described type strains.</title>
        <authorList>
            <person name="Whitman W."/>
        </authorList>
    </citation>
    <scope>NUCLEOTIDE SEQUENCE [LARGE SCALE GENOMIC DNA]</scope>
    <source>
        <strain evidence="6 7">LP43</strain>
    </source>
</reference>
<dbReference type="GO" id="GO:0016491">
    <property type="term" value="F:oxidoreductase activity"/>
    <property type="evidence" value="ECO:0007669"/>
    <property type="project" value="InterPro"/>
</dbReference>
<dbReference type="InterPro" id="IPR036249">
    <property type="entry name" value="Thioredoxin-like_sf"/>
</dbReference>
<dbReference type="PROSITE" id="PS00194">
    <property type="entry name" value="THIOREDOXIN_1"/>
    <property type="match status" value="1"/>
</dbReference>
<feature type="domain" description="Thioredoxin" evidence="5">
    <location>
        <begin position="235"/>
        <end position="373"/>
    </location>
</feature>
<dbReference type="GO" id="GO:0030313">
    <property type="term" value="C:cell envelope"/>
    <property type="evidence" value="ECO:0007669"/>
    <property type="project" value="UniProtKB-SubCell"/>
</dbReference>
<dbReference type="PROSITE" id="PS51352">
    <property type="entry name" value="THIOREDOXIN_2"/>
    <property type="match status" value="1"/>
</dbReference>
<organism evidence="6 7">
    <name type="scientific">Pontibacter ramchanderi</name>
    <dbReference type="NCBI Taxonomy" id="1179743"/>
    <lineage>
        <taxon>Bacteria</taxon>
        <taxon>Pseudomonadati</taxon>
        <taxon>Bacteroidota</taxon>
        <taxon>Cytophagia</taxon>
        <taxon>Cytophagales</taxon>
        <taxon>Hymenobacteraceae</taxon>
        <taxon>Pontibacter</taxon>
    </lineage>
</organism>
<comment type="caution">
    <text evidence="6">The sequence shown here is derived from an EMBL/GenBank/DDBJ whole genome shotgun (WGS) entry which is preliminary data.</text>
</comment>
<comment type="subcellular location">
    <subcellularLocation>
        <location evidence="1">Cell envelope</location>
    </subcellularLocation>
</comment>
<evidence type="ECO:0000313" key="6">
    <source>
        <dbReference type="EMBL" id="PKV75492.1"/>
    </source>
</evidence>
<evidence type="ECO:0000256" key="3">
    <source>
        <dbReference type="ARBA" id="ARBA00023157"/>
    </source>
</evidence>
<dbReference type="InterPro" id="IPR025380">
    <property type="entry name" value="DUF4369"/>
</dbReference>
<evidence type="ECO:0000313" key="7">
    <source>
        <dbReference type="Proteomes" id="UP000233782"/>
    </source>
</evidence>
<dbReference type="Pfam" id="PF00578">
    <property type="entry name" value="AhpC-TSA"/>
    <property type="match status" value="1"/>
</dbReference>
<sequence>MNKHMNLKKYVVLASAAALMASCQGNKSATNGSAYTIEGRLQNATPGQIFLFELGEQQFIARDTADISQDGTFTFQGEVSEPTLYRLGLDQQNAMMMVLENKAIKVQADARDLNSTAKFENSEDSELFQQLNKMVTENRQKEMALSEQFNRAMSEGKTEEAEGYRQQYLNLQKDVKSFIAKHPNSIVSAFGTLSLVNPQLDFAFADSMLTLYTQHIPESRYTKTLTERLSSLRTTAIGSVAPDFKLPTPEGGEIALSSLKGKYVLIDFWASWCAPCRKENPNVVKMYNKYKDKGFEIFGVSLDQSREKWLKAIADDKLTWPQVSDLKGWESAAAQLYQVDAIPQTILLDKEGKIIAKGLRGEELEAKIASLVN</sequence>
<evidence type="ECO:0000259" key="5">
    <source>
        <dbReference type="PROSITE" id="PS51352"/>
    </source>
</evidence>
<protein>
    <submittedName>
        <fullName evidence="6">Peroxiredoxin</fullName>
    </submittedName>
</protein>
<proteinExistence type="predicted"/>
<evidence type="ECO:0000256" key="1">
    <source>
        <dbReference type="ARBA" id="ARBA00004196"/>
    </source>
</evidence>
<keyword evidence="3" id="KW-1015">Disulfide bond</keyword>
<dbReference type="InterPro" id="IPR050553">
    <property type="entry name" value="Thioredoxin_ResA/DsbE_sf"/>
</dbReference>
<dbReference type="Proteomes" id="UP000233782">
    <property type="component" value="Unassembled WGS sequence"/>
</dbReference>
<dbReference type="CDD" id="cd02966">
    <property type="entry name" value="TlpA_like_family"/>
    <property type="match status" value="1"/>
</dbReference>
<dbReference type="InterPro" id="IPR000866">
    <property type="entry name" value="AhpC/TSA"/>
</dbReference>
<accession>A0A2N3V1K0</accession>
<dbReference type="AlphaFoldDB" id="A0A2N3V1K0"/>
<evidence type="ECO:0000256" key="2">
    <source>
        <dbReference type="ARBA" id="ARBA00022748"/>
    </source>
</evidence>
<dbReference type="GO" id="GO:0016209">
    <property type="term" value="F:antioxidant activity"/>
    <property type="evidence" value="ECO:0007669"/>
    <property type="project" value="InterPro"/>
</dbReference>
<keyword evidence="4" id="KW-0676">Redox-active center</keyword>
<dbReference type="SUPFAM" id="SSF52833">
    <property type="entry name" value="Thioredoxin-like"/>
    <property type="match status" value="1"/>
</dbReference>
<dbReference type="Pfam" id="PF14289">
    <property type="entry name" value="DUF4369"/>
    <property type="match status" value="1"/>
</dbReference>
<evidence type="ECO:0000256" key="4">
    <source>
        <dbReference type="ARBA" id="ARBA00023284"/>
    </source>
</evidence>
<dbReference type="PROSITE" id="PS51257">
    <property type="entry name" value="PROKAR_LIPOPROTEIN"/>
    <property type="match status" value="1"/>
</dbReference>
<dbReference type="Gene3D" id="3.40.30.10">
    <property type="entry name" value="Glutaredoxin"/>
    <property type="match status" value="1"/>
</dbReference>
<gene>
    <name evidence="6" type="ORF">BD749_0434</name>
</gene>
<dbReference type="PANTHER" id="PTHR42852">
    <property type="entry name" value="THIOL:DISULFIDE INTERCHANGE PROTEIN DSBE"/>
    <property type="match status" value="1"/>
</dbReference>
<keyword evidence="2" id="KW-0201">Cytochrome c-type biogenesis</keyword>
<dbReference type="InterPro" id="IPR013766">
    <property type="entry name" value="Thioredoxin_domain"/>
</dbReference>
<name>A0A2N3V1K0_9BACT</name>
<keyword evidence="7" id="KW-1185">Reference proteome</keyword>
<dbReference type="GO" id="GO:0017004">
    <property type="term" value="P:cytochrome complex assembly"/>
    <property type="evidence" value="ECO:0007669"/>
    <property type="project" value="UniProtKB-KW"/>
</dbReference>
<dbReference type="InterPro" id="IPR017937">
    <property type="entry name" value="Thioredoxin_CS"/>
</dbReference>
<dbReference type="EMBL" id="PJMU01000001">
    <property type="protein sequence ID" value="PKV75492.1"/>
    <property type="molecule type" value="Genomic_DNA"/>
</dbReference>